<name>A0A934SXI2_9BURK</name>
<sequence length="191" mass="21338">MRGLTIALSRLIQAEMLELLLFDARHSHKPPLLPSGLLWDGDLPLTIDGATMDQLIHPVEQPILVRLEDAAVFPRVWERWRLHRALGRIGPEREDGPYVQSDNHFGTGWYPWPLVWLENGNHSTLAAQLQGGGQFACYASFDFTPVLRAVRTDGANWYRVDDGTSLGTVTSVPMAGIFVIGQRLVDLAMKV</sequence>
<dbReference type="InterPro" id="IPR046556">
    <property type="entry name" value="DUF6710"/>
</dbReference>
<comment type="caution">
    <text evidence="1">The sequence shown here is derived from an EMBL/GenBank/DDBJ whole genome shotgun (WGS) entry which is preliminary data.</text>
</comment>
<dbReference type="AlphaFoldDB" id="A0A934SXI2"/>
<keyword evidence="2" id="KW-1185">Reference proteome</keyword>
<proteinExistence type="predicted"/>
<dbReference type="RefSeq" id="WP_200591471.1">
    <property type="nucleotide sequence ID" value="NZ_JAEPBG010000003.1"/>
</dbReference>
<dbReference type="Pfam" id="PF20457">
    <property type="entry name" value="DUF6710"/>
    <property type="match status" value="1"/>
</dbReference>
<dbReference type="EMBL" id="JAEPBG010000003">
    <property type="protein sequence ID" value="MBK4734687.1"/>
    <property type="molecule type" value="Genomic_DNA"/>
</dbReference>
<gene>
    <name evidence="1" type="ORF">JJB74_08735</name>
</gene>
<organism evidence="1 2">
    <name type="scientific">Noviherbaspirillum pedocola</name>
    <dbReference type="NCBI Taxonomy" id="2801341"/>
    <lineage>
        <taxon>Bacteria</taxon>
        <taxon>Pseudomonadati</taxon>
        <taxon>Pseudomonadota</taxon>
        <taxon>Betaproteobacteria</taxon>
        <taxon>Burkholderiales</taxon>
        <taxon>Oxalobacteraceae</taxon>
        <taxon>Noviherbaspirillum</taxon>
    </lineage>
</organism>
<reference evidence="1" key="1">
    <citation type="submission" date="2021-01" db="EMBL/GenBank/DDBJ databases">
        <title>Genome sequence of strain Noviherbaspirillum sp. DKR-6.</title>
        <authorList>
            <person name="Chaudhary D.K."/>
        </authorList>
    </citation>
    <scope>NUCLEOTIDE SEQUENCE</scope>
    <source>
        <strain evidence="1">DKR-6</strain>
    </source>
</reference>
<protein>
    <submittedName>
        <fullName evidence="1">Uncharacterized protein</fullName>
    </submittedName>
</protein>
<evidence type="ECO:0000313" key="1">
    <source>
        <dbReference type="EMBL" id="MBK4734687.1"/>
    </source>
</evidence>
<dbReference type="Proteomes" id="UP000622890">
    <property type="component" value="Unassembled WGS sequence"/>
</dbReference>
<accession>A0A934SXI2</accession>
<evidence type="ECO:0000313" key="2">
    <source>
        <dbReference type="Proteomes" id="UP000622890"/>
    </source>
</evidence>